<feature type="domain" description="MATH" evidence="2">
    <location>
        <begin position="125"/>
        <end position="229"/>
    </location>
</feature>
<accession>A0A8C4QSP3</accession>
<evidence type="ECO:0000313" key="3">
    <source>
        <dbReference type="Ensembl" id="ENSEBUP00000020019.1"/>
    </source>
</evidence>
<dbReference type="Ensembl" id="ENSEBUT00000020595.1">
    <property type="protein sequence ID" value="ENSEBUP00000020019.1"/>
    <property type="gene ID" value="ENSEBUG00000012432.1"/>
</dbReference>
<name>A0A8C4QSP3_EPTBU</name>
<reference evidence="3" key="1">
    <citation type="submission" date="2025-08" db="UniProtKB">
        <authorList>
            <consortium name="Ensembl"/>
        </authorList>
    </citation>
    <scope>IDENTIFICATION</scope>
</reference>
<dbReference type="InterPro" id="IPR002083">
    <property type="entry name" value="MATH/TRAF_dom"/>
</dbReference>
<organism evidence="3 4">
    <name type="scientific">Eptatretus burgeri</name>
    <name type="common">Inshore hagfish</name>
    <dbReference type="NCBI Taxonomy" id="7764"/>
    <lineage>
        <taxon>Eukaryota</taxon>
        <taxon>Metazoa</taxon>
        <taxon>Chordata</taxon>
        <taxon>Craniata</taxon>
        <taxon>Vertebrata</taxon>
        <taxon>Cyclostomata</taxon>
        <taxon>Myxini</taxon>
        <taxon>Myxiniformes</taxon>
        <taxon>Myxinidae</taxon>
        <taxon>Eptatretinae</taxon>
        <taxon>Eptatretus</taxon>
    </lineage>
</organism>
<dbReference type="GO" id="GO:0016020">
    <property type="term" value="C:membrane"/>
    <property type="evidence" value="ECO:0007669"/>
    <property type="project" value="InterPro"/>
</dbReference>
<evidence type="ECO:0008006" key="5">
    <source>
        <dbReference type="Google" id="ProtNLM"/>
    </source>
</evidence>
<dbReference type="PRINTS" id="PR00020">
    <property type="entry name" value="MAMDOMAIN"/>
</dbReference>
<dbReference type="SMART" id="SM00137">
    <property type="entry name" value="MAM"/>
    <property type="match status" value="1"/>
</dbReference>
<dbReference type="InterPro" id="IPR008974">
    <property type="entry name" value="TRAF-like"/>
</dbReference>
<dbReference type="InterPro" id="IPR000998">
    <property type="entry name" value="MAM_dom"/>
</dbReference>
<dbReference type="OMA" id="FAHIWHI"/>
<dbReference type="Pfam" id="PF00629">
    <property type="entry name" value="MAM"/>
    <property type="match status" value="1"/>
</dbReference>
<evidence type="ECO:0000259" key="2">
    <source>
        <dbReference type="PROSITE" id="PS50144"/>
    </source>
</evidence>
<dbReference type="Pfam" id="PF22486">
    <property type="entry name" value="MATH_2"/>
    <property type="match status" value="1"/>
</dbReference>
<feature type="domain" description="MAM" evidence="1">
    <location>
        <begin position="1"/>
        <end position="127"/>
    </location>
</feature>
<evidence type="ECO:0000313" key="4">
    <source>
        <dbReference type="Proteomes" id="UP000694388"/>
    </source>
</evidence>
<dbReference type="Gene3D" id="2.60.210.10">
    <property type="entry name" value="Apoptosis, Tumor Necrosis Factor Receptor Associated Protein 2, Chain A"/>
    <property type="match status" value="1"/>
</dbReference>
<dbReference type="Proteomes" id="UP000694388">
    <property type="component" value="Unplaced"/>
</dbReference>
<dbReference type="SUPFAM" id="SSF49599">
    <property type="entry name" value="TRAF domain-like"/>
    <property type="match status" value="1"/>
</dbReference>
<dbReference type="PROSITE" id="PS50060">
    <property type="entry name" value="MAM_2"/>
    <property type="match status" value="1"/>
</dbReference>
<dbReference type="GeneTree" id="ENSGT00950000183111"/>
<proteinExistence type="predicted"/>
<keyword evidence="4" id="KW-1185">Reference proteome</keyword>
<protein>
    <recommendedName>
        <fullName evidence="5">MAM domain-containing protein</fullName>
    </recommendedName>
</protein>
<dbReference type="Gene3D" id="2.60.120.200">
    <property type="match status" value="1"/>
</dbReference>
<reference evidence="3" key="2">
    <citation type="submission" date="2025-09" db="UniProtKB">
        <authorList>
            <consortium name="Ensembl"/>
        </authorList>
    </citation>
    <scope>IDENTIFICATION</scope>
</reference>
<evidence type="ECO:0000259" key="1">
    <source>
        <dbReference type="PROSITE" id="PS50060"/>
    </source>
</evidence>
<dbReference type="PROSITE" id="PS50144">
    <property type="entry name" value="MATH"/>
    <property type="match status" value="1"/>
</dbReference>
<dbReference type="AlphaFoldDB" id="A0A8C4QSP3"/>
<dbReference type="InterPro" id="IPR013320">
    <property type="entry name" value="ConA-like_dom_sf"/>
</dbReference>
<dbReference type="SUPFAM" id="SSF49899">
    <property type="entry name" value="Concanavalin A-like lectins/glucanases"/>
    <property type="match status" value="1"/>
</dbReference>
<sequence length="229" mass="25386">MTFLSSTDGGPFLLFNSTAASPGDLAVIETRVLRPQKDQQCLQIYYQHRGSPDDKLQIAVSHPSNSSQFKVVSNIPATNINQWKLTQVPLSESSPFRLALHAVAGVSAEAGGWAVDDLTLMEVSCFAHIWHIPNFTSILDKTPAGSAIYSQRFNSTEGYSFQLSMYPNGMYQNSESIGLFVHLTSGDQDEDLQWPCPWKQITMSVMDQHSDVRLRMSSTHSITTDPDLT</sequence>